<dbReference type="InterPro" id="IPR019557">
    <property type="entry name" value="AminoTfrase-like_pln_mobile"/>
</dbReference>
<sequence>MPFDECTITLQDVAYQLGLSVDGLPVSGCLIDFEKLMEDGRLAWEWFQELFGKLPPPNKVKQFTVHFTWFHERFRVLPQDATEDTVQIYARAYIMMLLSTQLFGDKSANRVHIRWLPFVARLDEMGSYSWASAALAWLYRCMCRVANRNVTNLAGPLQWATYLPISDFREERVIQCRLLLDRLGDRDIVWEPYAALEVLAVVHPEILAEEHSRLWRACTCLIYFAVIDGVQHVPDTASNIDWLHAKDGRDGDRWFSSYYQVWHLSWQNRVDAVLSVPWVANPRLSAEFLCWWYSVAHRFLSPDLSFADPKAPPRVPMPHVPDNRRVERRRCISTQVTDREWRWLDDMIQDEDAHGDGGGQADHCVCRGRARRRGGGAGEGSHEVPLTHVSTSQIVYESPHQMYDDLAGPTFTMDIDAHAGSSQFFADFADIIVDEVDPPSEQPQRPVRVRRAARCGTGSHLLGAFGDDSHMLDEDHQDP</sequence>
<dbReference type="Pfam" id="PF10536">
    <property type="entry name" value="PMD"/>
    <property type="match status" value="1"/>
</dbReference>
<organism evidence="2 3">
    <name type="scientific">Arachis hypogaea</name>
    <name type="common">Peanut</name>
    <dbReference type="NCBI Taxonomy" id="3818"/>
    <lineage>
        <taxon>Eukaryota</taxon>
        <taxon>Viridiplantae</taxon>
        <taxon>Streptophyta</taxon>
        <taxon>Embryophyta</taxon>
        <taxon>Tracheophyta</taxon>
        <taxon>Spermatophyta</taxon>
        <taxon>Magnoliopsida</taxon>
        <taxon>eudicotyledons</taxon>
        <taxon>Gunneridae</taxon>
        <taxon>Pentapetalae</taxon>
        <taxon>rosids</taxon>
        <taxon>fabids</taxon>
        <taxon>Fabales</taxon>
        <taxon>Fabaceae</taxon>
        <taxon>Papilionoideae</taxon>
        <taxon>50 kb inversion clade</taxon>
        <taxon>dalbergioids sensu lato</taxon>
        <taxon>Dalbergieae</taxon>
        <taxon>Pterocarpus clade</taxon>
        <taxon>Arachis</taxon>
    </lineage>
</organism>
<evidence type="ECO:0000259" key="1">
    <source>
        <dbReference type="Pfam" id="PF10536"/>
    </source>
</evidence>
<dbReference type="PANTHER" id="PTHR46033:SF8">
    <property type="entry name" value="PROTEIN MAINTENANCE OF MERISTEMS-LIKE"/>
    <property type="match status" value="1"/>
</dbReference>
<dbReference type="GO" id="GO:0010073">
    <property type="term" value="P:meristem maintenance"/>
    <property type="evidence" value="ECO:0007669"/>
    <property type="project" value="InterPro"/>
</dbReference>
<accession>A0A6B9VG54</accession>
<dbReference type="AlphaFoldDB" id="A0A6B9VG54"/>
<reference evidence="2 3" key="1">
    <citation type="submission" date="2020-01" db="EMBL/GenBank/DDBJ databases">
        <title>Genome sequence of Arachis hypogaea, cultivar Shitouqi.</title>
        <authorList>
            <person name="Zhuang W."/>
            <person name="Chen H."/>
            <person name="Varshney R."/>
            <person name="Wang D."/>
            <person name="Ming R."/>
        </authorList>
    </citation>
    <scope>NUCLEOTIDE SEQUENCE [LARGE SCALE GENOMIC DNA]</scope>
    <source>
        <tissue evidence="2">Young leaf</tissue>
    </source>
</reference>
<feature type="domain" description="Aminotransferase-like plant mobile" evidence="1">
    <location>
        <begin position="1"/>
        <end position="158"/>
    </location>
</feature>
<protein>
    <recommendedName>
        <fullName evidence="1">Aminotransferase-like plant mobile domain-containing protein</fullName>
    </recommendedName>
</protein>
<dbReference type="PANTHER" id="PTHR46033">
    <property type="entry name" value="PROTEIN MAIN-LIKE 2"/>
    <property type="match status" value="1"/>
</dbReference>
<dbReference type="Proteomes" id="UP000464620">
    <property type="component" value="Chromosome B09"/>
</dbReference>
<evidence type="ECO:0000313" key="2">
    <source>
        <dbReference type="EMBL" id="QHN79148.1"/>
    </source>
</evidence>
<evidence type="ECO:0000313" key="3">
    <source>
        <dbReference type="Proteomes" id="UP000464620"/>
    </source>
</evidence>
<dbReference type="InterPro" id="IPR044824">
    <property type="entry name" value="MAIN-like"/>
</dbReference>
<dbReference type="EMBL" id="CP031001">
    <property type="protein sequence ID" value="QHN79148.1"/>
    <property type="molecule type" value="Genomic_DNA"/>
</dbReference>
<gene>
    <name evidence="2" type="ORF">DS421_19g667620</name>
</gene>
<name>A0A6B9VG54_ARAHY</name>
<proteinExistence type="predicted"/>